<proteinExistence type="predicted"/>
<gene>
    <name evidence="2" type="ORF">NP589_05105</name>
</gene>
<dbReference type="Gene3D" id="3.90.1300.10">
    <property type="entry name" value="Amidase signature (AS) domain"/>
    <property type="match status" value="1"/>
</dbReference>
<reference evidence="2 3" key="1">
    <citation type="submission" date="2022-07" db="EMBL/GenBank/DDBJ databases">
        <title>Methylomonas rivi sp. nov., Methylomonas rosea sp. nov., Methylomonas aureus sp. nov. and Methylomonas subterranea sp. nov., four novel methanotrophs isolated from a freshwater creek and the deep terrestrial subsurface.</title>
        <authorList>
            <person name="Abin C."/>
            <person name="Sankaranarayanan K."/>
            <person name="Garner C."/>
            <person name="Sindelar R."/>
            <person name="Kotary K."/>
            <person name="Garner R."/>
            <person name="Barclay S."/>
            <person name="Lawson P."/>
            <person name="Krumholz L."/>
        </authorList>
    </citation>
    <scope>NUCLEOTIDE SEQUENCE [LARGE SCALE GENOMIC DNA]</scope>
    <source>
        <strain evidence="2 3">WSC-7</strain>
    </source>
</reference>
<evidence type="ECO:0000313" key="3">
    <source>
        <dbReference type="Proteomes" id="UP001524570"/>
    </source>
</evidence>
<comment type="caution">
    <text evidence="2">The sequence shown here is derived from an EMBL/GenBank/DDBJ whole genome shotgun (WGS) entry which is preliminary data.</text>
</comment>
<keyword evidence="3" id="KW-1185">Reference proteome</keyword>
<accession>A0ABT1TPV3</accession>
<protein>
    <submittedName>
        <fullName evidence="2">Amidase family protein</fullName>
    </submittedName>
</protein>
<dbReference type="RefSeq" id="WP_256606020.1">
    <property type="nucleotide sequence ID" value="NZ_JANIBL010000011.1"/>
</dbReference>
<dbReference type="InterPro" id="IPR000120">
    <property type="entry name" value="Amidase"/>
</dbReference>
<feature type="non-terminal residue" evidence="2">
    <location>
        <position position="164"/>
    </location>
</feature>
<dbReference type="PANTHER" id="PTHR11895">
    <property type="entry name" value="TRANSAMIDASE"/>
    <property type="match status" value="1"/>
</dbReference>
<organism evidence="2 3">
    <name type="scientific">Methylomonas rosea</name>
    <dbReference type="NCBI Taxonomy" id="2952227"/>
    <lineage>
        <taxon>Bacteria</taxon>
        <taxon>Pseudomonadati</taxon>
        <taxon>Pseudomonadota</taxon>
        <taxon>Gammaproteobacteria</taxon>
        <taxon>Methylococcales</taxon>
        <taxon>Methylococcaceae</taxon>
        <taxon>Methylomonas</taxon>
    </lineage>
</organism>
<dbReference type="PANTHER" id="PTHR11895:SF151">
    <property type="entry name" value="GLUTAMYL-TRNA(GLN) AMIDOTRANSFERASE SUBUNIT A"/>
    <property type="match status" value="1"/>
</dbReference>
<feature type="domain" description="Amidase" evidence="1">
    <location>
        <begin position="22"/>
        <end position="164"/>
    </location>
</feature>
<dbReference type="Pfam" id="PF01425">
    <property type="entry name" value="Amidase"/>
    <property type="match status" value="1"/>
</dbReference>
<dbReference type="SUPFAM" id="SSF75304">
    <property type="entry name" value="Amidase signature (AS) enzymes"/>
    <property type="match status" value="1"/>
</dbReference>
<dbReference type="EMBL" id="JANIBL010000011">
    <property type="protein sequence ID" value="MCQ8116796.1"/>
    <property type="molecule type" value="Genomic_DNA"/>
</dbReference>
<dbReference type="InterPro" id="IPR023631">
    <property type="entry name" value="Amidase_dom"/>
</dbReference>
<dbReference type="Proteomes" id="UP001524570">
    <property type="component" value="Unassembled WGS sequence"/>
</dbReference>
<sequence length="164" mass="17266">MHKKTLSELAAGLRSREFSSFDLTQFFLDRISQHQDLNAFITVSAESALQQAQTADQLLAAGTAGPLTGIPIAQKDIFCTLGTKTSCGSKMLDNFIAPYDATVVEHFNSAGAVMLGKLNMDEFAMGSSNENSFYGPVRNPWATDCVPGGSSGGSAAAIAARLAP</sequence>
<name>A0ABT1TPV3_9GAMM</name>
<evidence type="ECO:0000313" key="2">
    <source>
        <dbReference type="EMBL" id="MCQ8116796.1"/>
    </source>
</evidence>
<evidence type="ECO:0000259" key="1">
    <source>
        <dbReference type="Pfam" id="PF01425"/>
    </source>
</evidence>
<dbReference type="InterPro" id="IPR036928">
    <property type="entry name" value="AS_sf"/>
</dbReference>